<dbReference type="InterPro" id="IPR036388">
    <property type="entry name" value="WH-like_DNA-bd_sf"/>
</dbReference>
<dbReference type="SMART" id="SM00028">
    <property type="entry name" value="TPR"/>
    <property type="match status" value="6"/>
</dbReference>
<dbReference type="InterPro" id="IPR016032">
    <property type="entry name" value="Sig_transdc_resp-reg_C-effctor"/>
</dbReference>
<dbReference type="PANTHER" id="PTHR44688">
    <property type="entry name" value="DNA-BINDING TRANSCRIPTIONAL ACTIVATOR DEVR_DOSR"/>
    <property type="match status" value="1"/>
</dbReference>
<dbReference type="Pfam" id="PF00196">
    <property type="entry name" value="GerE"/>
    <property type="match status" value="1"/>
</dbReference>
<keyword evidence="1" id="KW-0805">Transcription regulation</keyword>
<dbReference type="RefSeq" id="WP_170824215.1">
    <property type="nucleotide sequence ID" value="NZ_JAAOXG010000092.1"/>
</dbReference>
<keyword evidence="6" id="KW-1185">Reference proteome</keyword>
<protein>
    <recommendedName>
        <fullName evidence="4">HTH luxR-type domain-containing protein</fullName>
    </recommendedName>
</protein>
<evidence type="ECO:0000256" key="3">
    <source>
        <dbReference type="ARBA" id="ARBA00023163"/>
    </source>
</evidence>
<comment type="caution">
    <text evidence="5">The sequence shown here is derived from an EMBL/GenBank/DDBJ whole genome shotgun (WGS) entry which is preliminary data.</text>
</comment>
<dbReference type="Gene3D" id="1.10.10.10">
    <property type="entry name" value="Winged helix-like DNA-binding domain superfamily/Winged helix DNA-binding domain"/>
    <property type="match status" value="1"/>
</dbReference>
<accession>A0ABX1VZH0</accession>
<dbReference type="SUPFAM" id="SSF52540">
    <property type="entry name" value="P-loop containing nucleoside triphosphate hydrolases"/>
    <property type="match status" value="1"/>
</dbReference>
<dbReference type="SUPFAM" id="SSF46894">
    <property type="entry name" value="C-terminal effector domain of the bipartite response regulators"/>
    <property type="match status" value="1"/>
</dbReference>
<dbReference type="InterPro" id="IPR011990">
    <property type="entry name" value="TPR-like_helical_dom_sf"/>
</dbReference>
<evidence type="ECO:0000313" key="6">
    <source>
        <dbReference type="Proteomes" id="UP000539052"/>
    </source>
</evidence>
<evidence type="ECO:0000313" key="5">
    <source>
        <dbReference type="EMBL" id="NNJ33199.1"/>
    </source>
</evidence>
<dbReference type="InterPro" id="IPR059106">
    <property type="entry name" value="WHD_MalT"/>
</dbReference>
<organism evidence="5 6">
    <name type="scientific">Lacrimispora defluvii</name>
    <dbReference type="NCBI Taxonomy" id="2719233"/>
    <lineage>
        <taxon>Bacteria</taxon>
        <taxon>Bacillati</taxon>
        <taxon>Bacillota</taxon>
        <taxon>Clostridia</taxon>
        <taxon>Lachnospirales</taxon>
        <taxon>Lachnospiraceae</taxon>
        <taxon>Lacrimispora</taxon>
    </lineage>
</organism>
<reference evidence="5 6" key="1">
    <citation type="submission" date="2020-03" db="EMBL/GenBank/DDBJ databases">
        <title>Genome Sequence of industrial isolate, B5A.</title>
        <authorList>
            <person name="Sharma S."/>
            <person name="Patil P.B."/>
            <person name="Korpole S."/>
        </authorList>
    </citation>
    <scope>NUCLEOTIDE SEQUENCE [LARGE SCALE GENOMIC DNA]</scope>
    <source>
        <strain evidence="5 6">PI-S10-B5A</strain>
    </source>
</reference>
<dbReference type="PRINTS" id="PR00038">
    <property type="entry name" value="HTHLUXR"/>
</dbReference>
<dbReference type="SUPFAM" id="SSF48452">
    <property type="entry name" value="TPR-like"/>
    <property type="match status" value="2"/>
</dbReference>
<dbReference type="Proteomes" id="UP000539052">
    <property type="component" value="Unassembled WGS sequence"/>
</dbReference>
<feature type="domain" description="HTH luxR-type" evidence="4">
    <location>
        <begin position="816"/>
        <end position="881"/>
    </location>
</feature>
<dbReference type="Pfam" id="PF17874">
    <property type="entry name" value="TPR_MalT"/>
    <property type="match status" value="1"/>
</dbReference>
<proteinExistence type="predicted"/>
<dbReference type="EMBL" id="JAAOXG010000092">
    <property type="protein sequence ID" value="NNJ33199.1"/>
    <property type="molecule type" value="Genomic_DNA"/>
</dbReference>
<dbReference type="PROSITE" id="PS50043">
    <property type="entry name" value="HTH_LUXR_2"/>
    <property type="match status" value="1"/>
</dbReference>
<dbReference type="InterPro" id="IPR019734">
    <property type="entry name" value="TPR_rpt"/>
</dbReference>
<dbReference type="InterPro" id="IPR027417">
    <property type="entry name" value="P-loop_NTPase"/>
</dbReference>
<dbReference type="SMART" id="SM00421">
    <property type="entry name" value="HTH_LUXR"/>
    <property type="match status" value="1"/>
</dbReference>
<keyword evidence="3" id="KW-0804">Transcription</keyword>
<dbReference type="InterPro" id="IPR000792">
    <property type="entry name" value="Tscrpt_reg_LuxR_C"/>
</dbReference>
<gene>
    <name evidence="5" type="ORF">G9470_25940</name>
</gene>
<dbReference type="Pfam" id="PF25873">
    <property type="entry name" value="WHD_MalT"/>
    <property type="match status" value="1"/>
</dbReference>
<dbReference type="Gene3D" id="3.40.50.300">
    <property type="entry name" value="P-loop containing nucleotide triphosphate hydrolases"/>
    <property type="match status" value="1"/>
</dbReference>
<dbReference type="Gene3D" id="1.25.40.10">
    <property type="entry name" value="Tetratricopeptide repeat domain"/>
    <property type="match status" value="1"/>
</dbReference>
<dbReference type="PROSITE" id="PS00622">
    <property type="entry name" value="HTH_LUXR_1"/>
    <property type="match status" value="1"/>
</dbReference>
<evidence type="ECO:0000259" key="4">
    <source>
        <dbReference type="PROSITE" id="PS50043"/>
    </source>
</evidence>
<sequence length="887" mass="102370">MGNPIELLETKYCINHIYRQKAIARENLFGILDDSLNNRLTFISAPAGFGKTTLLSSWITMHKKRSLTASWLTLDADDNEENRFWIYFITAIKSAIPDIGEKSLNLLNTSRIGGIETMITVLINEILENGKNFLFIMEDLYVIKNRQIFSGLKFFINHMPYNIHLILTSRLHIASQLSGIGHLNSIIEIGENELKFTRKETEIYTNEIMELKLTYDQLTRLYELTEGWPVGLQIAALYCKRKGAESLSDIETMILQSNFADYFMEDILNSQPPDLYEFLIKTSLLNVFSLELCQAVTNMENSGDLLRQALEMNLFLSCFDQKEEWYRYHNLFAAFLRKKANENSPELVKDIYGKAAKWYELKGYQQEACTCYLKAQCYEKAIYLIEQISSPLIYQGQFTVIERWMESVPAQYVYGNIRLMLDYVWIYLSRHKISDASYYIELIENEEEALKKQLDMEGEYLIAKAFIKMNHLEESIHLLKSAMEMVDQFNPNYASALMSIATTYIVHGDVWEAEQYYLKALTASIKIGNLYSAAYSWGGLGMMLTCQGRFREGEILYQEAEKYLKEKGGNSIPLLGIVYSGLSEILYFKNDIELAVDYSDKAIEMFEQGGIFDIKNNCYVIKARSLLAKGNDHRAIEVIDKALILSEKENTYGFKRHIEYCRARIFLDMDDIEKAEEFIEQYHLSPTDNLKKYNLHDYILLAEILVKREESENALLYIDELLKLDDIGGLYKTQLEILKSDAWLSLSKPESAFTELHKALIKCRNENYLRLFINYGTRIKAILTEFLTRENTVSDNRSIMYAKDILNYLDHTSKGADKGVPLLTKRELEVLKLISSGASNEEIAQLLYISISTVKSHILNLFTKLDVNSRSKAVVEAEKKGIIHTIY</sequence>
<keyword evidence="2" id="KW-0238">DNA-binding</keyword>
<evidence type="ECO:0000256" key="2">
    <source>
        <dbReference type="ARBA" id="ARBA00023125"/>
    </source>
</evidence>
<name>A0ABX1VZH0_9FIRM</name>
<dbReference type="InterPro" id="IPR041617">
    <property type="entry name" value="TPR_MalT"/>
</dbReference>
<evidence type="ECO:0000256" key="1">
    <source>
        <dbReference type="ARBA" id="ARBA00023015"/>
    </source>
</evidence>
<dbReference type="CDD" id="cd06170">
    <property type="entry name" value="LuxR_C_like"/>
    <property type="match status" value="1"/>
</dbReference>
<dbReference type="PANTHER" id="PTHR44688:SF16">
    <property type="entry name" value="DNA-BINDING TRANSCRIPTIONAL ACTIVATOR DEVR_DOSR"/>
    <property type="match status" value="1"/>
</dbReference>